<evidence type="ECO:0000313" key="3">
    <source>
        <dbReference type="Proteomes" id="UP000261055"/>
    </source>
</evidence>
<name>A0A3E5GN86_9FIRM</name>
<sequence length="479" mass="55678">MAKYTKRRDKRAYEWKSAYREKEALMLERGYPEVSPHDFYRELFPAGSLQQEPEDGKGNIIATQIRPSGKGRTRQWVIDDSLKMLDKVVGDRFGLIPPISFYGKSHTKENAHELFAVVVDVDYVGKQQLKNLLKQFGNGVQLRPTYLVSSGKGVHLYYFLQEPVQLYRNREEVLAELKEAFIRRLWNDTSSIRPDSPDITGIYQGFRCVGSQSKLGADFPVKAYKLSENRYTLEDIKASIPSCKVDLAPLYEKPRRKSTVTLEEAKELYPEWYEKRIVQGEPKQKSKKQGGTWVCNEALYEWWKRKITEEVKAGGRYFSIMALCSYGLKCGISEYKIRRDAYAFLDHLESLTEDEDNHFSRADVKDALRALKGDRKRLSTIASREWIEDNTKVTIPANKRNYRKQKDHIKVMNTMKALKKQLGEEVREGRPKGSGTAEHTVREWQERHQTGRKADCIRDTGLAKHTVYKWWKDINNENI</sequence>
<reference evidence="2 3" key="1">
    <citation type="submission" date="2018-08" db="EMBL/GenBank/DDBJ databases">
        <title>A genome reference for cultivated species of the human gut microbiota.</title>
        <authorList>
            <person name="Zou Y."/>
            <person name="Xue W."/>
            <person name="Luo G."/>
        </authorList>
    </citation>
    <scope>NUCLEOTIDE SEQUENCE [LARGE SCALE GENOMIC DNA]</scope>
    <source>
        <strain evidence="2 3">OM02-12</strain>
    </source>
</reference>
<gene>
    <name evidence="2" type="ORF">DXB12_16275</name>
</gene>
<comment type="caution">
    <text evidence="2">The sequence shown here is derived from an EMBL/GenBank/DDBJ whole genome shotgun (WGS) entry which is preliminary data.</text>
</comment>
<proteinExistence type="predicted"/>
<dbReference type="RefSeq" id="WP_117614347.1">
    <property type="nucleotide sequence ID" value="NZ_QSVQ01000035.1"/>
</dbReference>
<evidence type="ECO:0000256" key="1">
    <source>
        <dbReference type="SAM" id="MobiDB-lite"/>
    </source>
</evidence>
<keyword evidence="3" id="KW-1185">Reference proteome</keyword>
<accession>A0A3E5GN86</accession>
<organism evidence="2 3">
    <name type="scientific">Dorea formicigenerans</name>
    <dbReference type="NCBI Taxonomy" id="39486"/>
    <lineage>
        <taxon>Bacteria</taxon>
        <taxon>Bacillati</taxon>
        <taxon>Bacillota</taxon>
        <taxon>Clostridia</taxon>
        <taxon>Lachnospirales</taxon>
        <taxon>Lachnospiraceae</taxon>
        <taxon>Dorea</taxon>
    </lineage>
</organism>
<protein>
    <submittedName>
        <fullName evidence="2">Repa</fullName>
    </submittedName>
</protein>
<dbReference type="EMBL" id="QSVQ01000035">
    <property type="protein sequence ID" value="RGO46408.1"/>
    <property type="molecule type" value="Genomic_DNA"/>
</dbReference>
<feature type="region of interest" description="Disordered" evidence="1">
    <location>
        <begin position="423"/>
        <end position="451"/>
    </location>
</feature>
<evidence type="ECO:0000313" key="2">
    <source>
        <dbReference type="EMBL" id="RGO46408.1"/>
    </source>
</evidence>
<dbReference type="AlphaFoldDB" id="A0A3E5GN86"/>
<dbReference type="Proteomes" id="UP000261055">
    <property type="component" value="Unassembled WGS sequence"/>
</dbReference>
<feature type="compositionally biased region" description="Basic and acidic residues" evidence="1">
    <location>
        <begin position="439"/>
        <end position="451"/>
    </location>
</feature>